<feature type="region of interest" description="Disordered" evidence="2">
    <location>
        <begin position="70"/>
        <end position="109"/>
    </location>
</feature>
<evidence type="ECO:0000313" key="4">
    <source>
        <dbReference type="WBParaSite" id="PTRK_0001223100.1"/>
    </source>
</evidence>
<feature type="region of interest" description="Disordered" evidence="2">
    <location>
        <begin position="1"/>
        <end position="39"/>
    </location>
</feature>
<accession>A0A0N4ZUG8</accession>
<feature type="coiled-coil region" evidence="1">
    <location>
        <begin position="284"/>
        <end position="318"/>
    </location>
</feature>
<keyword evidence="3" id="KW-1185">Reference proteome</keyword>
<evidence type="ECO:0000313" key="3">
    <source>
        <dbReference type="Proteomes" id="UP000038045"/>
    </source>
</evidence>
<feature type="compositionally biased region" description="Polar residues" evidence="2">
    <location>
        <begin position="97"/>
        <end position="109"/>
    </location>
</feature>
<evidence type="ECO:0000256" key="2">
    <source>
        <dbReference type="SAM" id="MobiDB-lite"/>
    </source>
</evidence>
<evidence type="ECO:0000256" key="1">
    <source>
        <dbReference type="SAM" id="Coils"/>
    </source>
</evidence>
<dbReference type="WBParaSite" id="PTRK_0001223100.1">
    <property type="protein sequence ID" value="PTRK_0001223100.1"/>
    <property type="gene ID" value="PTRK_0001223100"/>
</dbReference>
<protein>
    <submittedName>
        <fullName evidence="4">Spc7 domain-containing protein</fullName>
    </submittedName>
</protein>
<keyword evidence="1" id="KW-0175">Coiled coil</keyword>
<dbReference type="AlphaFoldDB" id="A0A0N4ZUG8"/>
<feature type="compositionally biased region" description="Polar residues" evidence="2">
    <location>
        <begin position="15"/>
        <end position="39"/>
    </location>
</feature>
<feature type="coiled-coil region" evidence="1">
    <location>
        <begin position="600"/>
        <end position="627"/>
    </location>
</feature>
<sequence length="706" mass="81859">MSIDSSQSFHKENLIRNNSPESDSGLNSHPTGDDNSSVRSDIFDQNVMATSTPHRVDGSLQPPDILLNKETQRNDDILPSLNYSNDSSKENIDHSMYNENSTDDNVSSTNGMFRDRTEALTEQLLNNISNPNSQARKIDNLEQEIERLRKENNQLQIDYKEKVIKISEQEQDLNCLRNRIANLNDITEDQKNINSEKEAIMEMVNDKDRIISELKGELKNTNAELEKQNASYQIEKNQFVNLQKKYENLMSELKGKKNYEFTIGNLEKENLDLKMKLEYSKDRNERNEMTIKNMSKELEKVKNKNRELNDEVEKLSRRPKVVNKRLQTDNFPISDSPIDSGGNVSCMKGNDTRDILFAGLRTPIHNGDISNTMFTTPGIGDQTMWNKISDEAKEMLTTSEKLKKVVDVLKEQRIYEINDKVKHKIIEETIQIIDNEFLKQLKKIVQPLQTFQVLAKAQKQDIVALQKEKEELVHTIEKSQTSMTIIAKEYNINCKGIDGQLNIQEFWNNLSLYLSNLKKVIITDINKDTGTLHNDSVQLSKTLSNPHLSKRSAINFRDGHISPILNNTRKDITNKQEDALIIQELFKEYNASKEQFIHFKEELRRVIDEKNRLVNLLEKKSDEYKSKEGTYEQSISELKEIVCKKENELLELQKRVKKAKRIIIQLGSTFQSHFDLHHKDIKINENTYDCFSVLKHVSEFTKDRNT</sequence>
<proteinExistence type="predicted"/>
<feature type="coiled-coil region" evidence="1">
    <location>
        <begin position="131"/>
        <end position="252"/>
    </location>
</feature>
<dbReference type="Proteomes" id="UP000038045">
    <property type="component" value="Unplaced"/>
</dbReference>
<reference evidence="4" key="1">
    <citation type="submission" date="2017-02" db="UniProtKB">
        <authorList>
            <consortium name="WormBaseParasite"/>
        </authorList>
    </citation>
    <scope>IDENTIFICATION</scope>
</reference>
<organism evidence="3 4">
    <name type="scientific">Parastrongyloides trichosuri</name>
    <name type="common">Possum-specific nematode worm</name>
    <dbReference type="NCBI Taxonomy" id="131310"/>
    <lineage>
        <taxon>Eukaryota</taxon>
        <taxon>Metazoa</taxon>
        <taxon>Ecdysozoa</taxon>
        <taxon>Nematoda</taxon>
        <taxon>Chromadorea</taxon>
        <taxon>Rhabditida</taxon>
        <taxon>Tylenchina</taxon>
        <taxon>Panagrolaimomorpha</taxon>
        <taxon>Strongyloidoidea</taxon>
        <taxon>Strongyloididae</taxon>
        <taxon>Parastrongyloides</taxon>
    </lineage>
</organism>
<name>A0A0N4ZUG8_PARTI</name>
<feature type="coiled-coil region" evidence="1">
    <location>
        <begin position="455"/>
        <end position="482"/>
    </location>
</feature>